<comment type="caution">
    <text evidence="1">The sequence shown here is derived from an EMBL/GenBank/DDBJ whole genome shotgun (WGS) entry which is preliminary data.</text>
</comment>
<sequence>MLVFTAECPFKDLGNGIASRQGRMSDNSRASEVKFETGAFGQLHKLPAPQQVRVLSGEFEFTLGNDMHILFAGETLSIPAATLFGCFCLAEGSLLEIPQK</sequence>
<reference evidence="1 2" key="1">
    <citation type="submission" date="2024-09" db="EMBL/GenBank/DDBJ databases">
        <authorList>
            <person name="Sun Q."/>
            <person name="Mori K."/>
        </authorList>
    </citation>
    <scope>NUCLEOTIDE SEQUENCE [LARGE SCALE GENOMIC DNA]</scope>
    <source>
        <strain evidence="1 2">CCM 8626</strain>
    </source>
</reference>
<gene>
    <name evidence="1" type="ORF">ACFFJ3_11280</name>
</gene>
<organism evidence="1 2">
    <name type="scientific">Serratia aquatilis</name>
    <dbReference type="NCBI Taxonomy" id="1737515"/>
    <lineage>
        <taxon>Bacteria</taxon>
        <taxon>Pseudomonadati</taxon>
        <taxon>Pseudomonadota</taxon>
        <taxon>Gammaproteobacteria</taxon>
        <taxon>Enterobacterales</taxon>
        <taxon>Yersiniaceae</taxon>
        <taxon>Serratia</taxon>
    </lineage>
</organism>
<keyword evidence="2" id="KW-1185">Reference proteome</keyword>
<accession>A0ABV6EDZ3</accession>
<evidence type="ECO:0000313" key="1">
    <source>
        <dbReference type="EMBL" id="MFC0227078.1"/>
    </source>
</evidence>
<dbReference type="Gene3D" id="2.60.120.10">
    <property type="entry name" value="Jelly Rolls"/>
    <property type="match status" value="1"/>
</dbReference>
<name>A0ABV6EDZ3_9GAMM</name>
<dbReference type="Proteomes" id="UP001589792">
    <property type="component" value="Unassembled WGS sequence"/>
</dbReference>
<dbReference type="RefSeq" id="WP_380675285.1">
    <property type="nucleotide sequence ID" value="NZ_CP173186.1"/>
</dbReference>
<protein>
    <submittedName>
        <fullName evidence="1">Cupin</fullName>
    </submittedName>
</protein>
<dbReference type="EMBL" id="JBHLXG010000010">
    <property type="protein sequence ID" value="MFC0227078.1"/>
    <property type="molecule type" value="Genomic_DNA"/>
</dbReference>
<proteinExistence type="predicted"/>
<dbReference type="InterPro" id="IPR011051">
    <property type="entry name" value="RmlC_Cupin_sf"/>
</dbReference>
<evidence type="ECO:0000313" key="2">
    <source>
        <dbReference type="Proteomes" id="UP001589792"/>
    </source>
</evidence>
<dbReference type="InterPro" id="IPR014710">
    <property type="entry name" value="RmlC-like_jellyroll"/>
</dbReference>
<dbReference type="SUPFAM" id="SSF51182">
    <property type="entry name" value="RmlC-like cupins"/>
    <property type="match status" value="1"/>
</dbReference>